<reference evidence="7" key="1">
    <citation type="submission" date="2019-09" db="EMBL/GenBank/DDBJ databases">
        <title>Characterisation of the sponge microbiome using genome-centric metagenomics.</title>
        <authorList>
            <person name="Engelberts J.P."/>
            <person name="Robbins S.J."/>
            <person name="De Goeij J.M."/>
            <person name="Aranda M."/>
            <person name="Bell S.C."/>
            <person name="Webster N.S."/>
        </authorList>
    </citation>
    <scope>NUCLEOTIDE SEQUENCE</scope>
    <source>
        <strain evidence="7">SB0664_bin_27</strain>
    </source>
</reference>
<evidence type="ECO:0000256" key="6">
    <source>
        <dbReference type="SAM" id="SignalP"/>
    </source>
</evidence>
<evidence type="ECO:0000256" key="3">
    <source>
        <dbReference type="ARBA" id="ARBA00023136"/>
    </source>
</evidence>
<proteinExistence type="predicted"/>
<dbReference type="Pfam" id="PF13416">
    <property type="entry name" value="SBP_bac_8"/>
    <property type="match status" value="1"/>
</dbReference>
<comment type="caution">
    <text evidence="7">The sequence shown here is derived from an EMBL/GenBank/DDBJ whole genome shotgun (WGS) entry which is preliminary data.</text>
</comment>
<keyword evidence="3" id="KW-0472">Membrane</keyword>
<keyword evidence="5" id="KW-0449">Lipoprotein</keyword>
<keyword evidence="1" id="KW-1003">Cell membrane</keyword>
<gene>
    <name evidence="7" type="ORF">F4Y42_17405</name>
</gene>
<feature type="signal peptide" evidence="6">
    <location>
        <begin position="1"/>
        <end position="41"/>
    </location>
</feature>
<evidence type="ECO:0000256" key="5">
    <source>
        <dbReference type="ARBA" id="ARBA00023288"/>
    </source>
</evidence>
<keyword evidence="4" id="KW-0564">Palmitate</keyword>
<dbReference type="EMBL" id="VXRG01000141">
    <property type="protein sequence ID" value="MXY95222.1"/>
    <property type="molecule type" value="Genomic_DNA"/>
</dbReference>
<feature type="chain" id="PRO_5025557437" evidence="6">
    <location>
        <begin position="42"/>
        <end position="455"/>
    </location>
</feature>
<protein>
    <submittedName>
        <fullName evidence="7">Sugar ABC transporter substrate-binding protein</fullName>
    </submittedName>
</protein>
<name>A0A6B0YZZ7_9CHLR</name>
<dbReference type="AlphaFoldDB" id="A0A6B0YZZ7"/>
<accession>A0A6B0YZZ7</accession>
<evidence type="ECO:0000256" key="4">
    <source>
        <dbReference type="ARBA" id="ARBA00023139"/>
    </source>
</evidence>
<dbReference type="PROSITE" id="PS51257">
    <property type="entry name" value="PROKAR_LIPOPROTEIN"/>
    <property type="match status" value="1"/>
</dbReference>
<dbReference type="CDD" id="cd13585">
    <property type="entry name" value="PBP2_TMBP_like"/>
    <property type="match status" value="1"/>
</dbReference>
<evidence type="ECO:0000256" key="2">
    <source>
        <dbReference type="ARBA" id="ARBA00022729"/>
    </source>
</evidence>
<dbReference type="InterPro" id="IPR006059">
    <property type="entry name" value="SBP"/>
</dbReference>
<dbReference type="PANTHER" id="PTHR43649">
    <property type="entry name" value="ARABINOSE-BINDING PROTEIN-RELATED"/>
    <property type="match status" value="1"/>
</dbReference>
<evidence type="ECO:0000313" key="7">
    <source>
        <dbReference type="EMBL" id="MXY95222.1"/>
    </source>
</evidence>
<sequence>MYTGRKRMQNRQWQNRLSFKALIVLALAALLVSACAPIAPAADSGMEMADEGPVTITWAMWGSPAEVATHQSVADAFMEEQDDIVIEILAEPWGDYFTKIKTLWASGDSSVVPDVLFLSPIVNYASEGVLENLDPWIEASGYNVDDYWPSLLQYAMYDGSVYGFPRDIGLEVLYYNKDIFDEVGVPYPDDTWTWDDLTAAAEQLTVVEDSGRVSRYALGMEGGKWMIWVMQKGGMALDDMRNPSSCTLNEPGVVEAVEFFKGMIDNNYFMPPANMSQAGGDAAVFQSGQVAMIIQNASRVSAFNAAGMNYDVSVIPIPADGHRASAAGGAAWVMSALSDNKEEAWTFLSWLQSTNGGQRIYTASGEILPALQSTAKSDAFLNSGQPPANRQAFITEGENARMGRIGYFVEWSQIGGSFINPGRDQILIGEVGVADGLNSICEQVDAFLEENGFPK</sequence>
<keyword evidence="2 6" id="KW-0732">Signal</keyword>
<dbReference type="InterPro" id="IPR050490">
    <property type="entry name" value="Bact_solute-bd_prot1"/>
</dbReference>
<organism evidence="7">
    <name type="scientific">Caldilineaceae bacterium SB0664_bin_27</name>
    <dbReference type="NCBI Taxonomy" id="2605260"/>
    <lineage>
        <taxon>Bacteria</taxon>
        <taxon>Bacillati</taxon>
        <taxon>Chloroflexota</taxon>
        <taxon>Caldilineae</taxon>
        <taxon>Caldilineales</taxon>
        <taxon>Caldilineaceae</taxon>
    </lineage>
</organism>
<dbReference type="SUPFAM" id="SSF53850">
    <property type="entry name" value="Periplasmic binding protein-like II"/>
    <property type="match status" value="1"/>
</dbReference>
<dbReference type="Gene3D" id="3.40.190.10">
    <property type="entry name" value="Periplasmic binding protein-like II"/>
    <property type="match status" value="1"/>
</dbReference>
<dbReference type="PANTHER" id="PTHR43649:SF33">
    <property type="entry name" value="POLYGALACTURONAN_RHAMNOGALACTURONAN-BINDING PROTEIN YTCQ"/>
    <property type="match status" value="1"/>
</dbReference>
<evidence type="ECO:0000256" key="1">
    <source>
        <dbReference type="ARBA" id="ARBA00022475"/>
    </source>
</evidence>